<keyword evidence="3 6" id="KW-1133">Transmembrane helix</keyword>
<evidence type="ECO:0000313" key="7">
    <source>
        <dbReference type="EMBL" id="KAF2666150.1"/>
    </source>
</evidence>
<evidence type="ECO:0000313" key="8">
    <source>
        <dbReference type="Proteomes" id="UP000799302"/>
    </source>
</evidence>
<accession>A0A6A6U2K7</accession>
<evidence type="ECO:0000256" key="5">
    <source>
        <dbReference type="SAM" id="MobiDB-lite"/>
    </source>
</evidence>
<feature type="compositionally biased region" description="Polar residues" evidence="5">
    <location>
        <begin position="641"/>
        <end position="656"/>
    </location>
</feature>
<feature type="compositionally biased region" description="Basic residues" evidence="5">
    <location>
        <begin position="622"/>
        <end position="635"/>
    </location>
</feature>
<dbReference type="Proteomes" id="UP000799302">
    <property type="component" value="Unassembled WGS sequence"/>
</dbReference>
<feature type="compositionally biased region" description="Basic and acidic residues" evidence="5">
    <location>
        <begin position="127"/>
        <end position="141"/>
    </location>
</feature>
<feature type="transmembrane region" description="Helical" evidence="6">
    <location>
        <begin position="176"/>
        <end position="196"/>
    </location>
</feature>
<dbReference type="SUPFAM" id="SSF103481">
    <property type="entry name" value="Multidrug resistance efflux transporter EmrE"/>
    <property type="match status" value="1"/>
</dbReference>
<evidence type="ECO:0000256" key="4">
    <source>
        <dbReference type="ARBA" id="ARBA00023136"/>
    </source>
</evidence>
<dbReference type="InterPro" id="IPR037185">
    <property type="entry name" value="EmrE-like"/>
</dbReference>
<dbReference type="AlphaFoldDB" id="A0A6A6U2K7"/>
<feature type="region of interest" description="Disordered" evidence="5">
    <location>
        <begin position="82"/>
        <end position="141"/>
    </location>
</feature>
<proteinExistence type="predicted"/>
<dbReference type="InterPro" id="IPR008521">
    <property type="entry name" value="Mg_trans_NIPA"/>
</dbReference>
<dbReference type="EMBL" id="MU004239">
    <property type="protein sequence ID" value="KAF2666150.1"/>
    <property type="molecule type" value="Genomic_DNA"/>
</dbReference>
<gene>
    <name evidence="7" type="ORF">BT63DRAFT_481945</name>
</gene>
<feature type="transmembrane region" description="Helical" evidence="6">
    <location>
        <begin position="337"/>
        <end position="356"/>
    </location>
</feature>
<reference evidence="7" key="1">
    <citation type="journal article" date="2020" name="Stud. Mycol.">
        <title>101 Dothideomycetes genomes: a test case for predicting lifestyles and emergence of pathogens.</title>
        <authorList>
            <person name="Haridas S."/>
            <person name="Albert R."/>
            <person name="Binder M."/>
            <person name="Bloem J."/>
            <person name="Labutti K."/>
            <person name="Salamov A."/>
            <person name="Andreopoulos B."/>
            <person name="Baker S."/>
            <person name="Barry K."/>
            <person name="Bills G."/>
            <person name="Bluhm B."/>
            <person name="Cannon C."/>
            <person name="Castanera R."/>
            <person name="Culley D."/>
            <person name="Daum C."/>
            <person name="Ezra D."/>
            <person name="Gonzalez J."/>
            <person name="Henrissat B."/>
            <person name="Kuo A."/>
            <person name="Liang C."/>
            <person name="Lipzen A."/>
            <person name="Lutzoni F."/>
            <person name="Magnuson J."/>
            <person name="Mondo S."/>
            <person name="Nolan M."/>
            <person name="Ohm R."/>
            <person name="Pangilinan J."/>
            <person name="Park H.-J."/>
            <person name="Ramirez L."/>
            <person name="Alfaro M."/>
            <person name="Sun H."/>
            <person name="Tritt A."/>
            <person name="Yoshinaga Y."/>
            <person name="Zwiers L.-H."/>
            <person name="Turgeon B."/>
            <person name="Goodwin S."/>
            <person name="Spatafora J."/>
            <person name="Crous P."/>
            <person name="Grigoriev I."/>
        </authorList>
    </citation>
    <scope>NUCLEOTIDE SEQUENCE</scope>
    <source>
        <strain evidence="7">CBS 115976</strain>
    </source>
</reference>
<dbReference type="OrthoDB" id="165382at2759"/>
<evidence type="ECO:0000256" key="1">
    <source>
        <dbReference type="ARBA" id="ARBA00004141"/>
    </source>
</evidence>
<dbReference type="Pfam" id="PF05653">
    <property type="entry name" value="Mg_trans_NIPA"/>
    <property type="match status" value="1"/>
</dbReference>
<keyword evidence="4 6" id="KW-0472">Membrane</keyword>
<organism evidence="7 8">
    <name type="scientific">Microthyrium microscopicum</name>
    <dbReference type="NCBI Taxonomy" id="703497"/>
    <lineage>
        <taxon>Eukaryota</taxon>
        <taxon>Fungi</taxon>
        <taxon>Dikarya</taxon>
        <taxon>Ascomycota</taxon>
        <taxon>Pezizomycotina</taxon>
        <taxon>Dothideomycetes</taxon>
        <taxon>Dothideomycetes incertae sedis</taxon>
        <taxon>Microthyriales</taxon>
        <taxon>Microthyriaceae</taxon>
        <taxon>Microthyrium</taxon>
    </lineage>
</organism>
<dbReference type="GO" id="GO:0015095">
    <property type="term" value="F:magnesium ion transmembrane transporter activity"/>
    <property type="evidence" value="ECO:0007669"/>
    <property type="project" value="InterPro"/>
</dbReference>
<evidence type="ECO:0000256" key="3">
    <source>
        <dbReference type="ARBA" id="ARBA00022989"/>
    </source>
</evidence>
<evidence type="ECO:0000256" key="6">
    <source>
        <dbReference type="SAM" id="Phobius"/>
    </source>
</evidence>
<feature type="transmembrane region" description="Helical" evidence="6">
    <location>
        <begin position="305"/>
        <end position="325"/>
    </location>
</feature>
<feature type="region of interest" description="Disordered" evidence="5">
    <location>
        <begin position="553"/>
        <end position="594"/>
    </location>
</feature>
<sequence length="739" mass="81187">MKIPASQYAAASVFQSTATAIASVVDNGGKRDRESFNSIIGVVTAICGNVLISIALNTQRYAHLRLNEQWLERRRLIRKAERRREAAQTAKERRRNGEGANGRAEDDTDGEDEREPLLGSYRSDQAQADHDSEPELKEDEAQKSYLSSPYWWAGIITMTIGEAGNFLAYGFAPASIVSPLGVVAIISNCIIAPFFMKERFRWRDLIGVLISVAGAVTVVFSANESNPKLGPDEIWSLITTWEFETYLGITSLMICALMLASNKYGDKSIFIDLGLVGLFGGYTALSTKGVASLLSYTLFQALTFPVTYLLVIVLVGTAVMQIKYVNRALQRFEATQVIPTQFVMFTLCVILGSAVLYRDFEKTPGDEAGEFIGGCAMTFIGVWLITSARPRPSDDDEEFDDEDEEAIRLREGDPYQDDLSITEVGGSRVTLDRSVSNASSMEHNQHRKSMASHRSDISLPESLERNHWDSAAASGTVTPARPTIVTYGTTSDHSTGPLPLNGNPWISAQESDNKQKSSIQRFLAPLVTLFPGQRHTPQTLPSVLEARHSSPDINAIESDSPLPYTPRTPRNNSHSPHHSQNHLTPGPTISHRHSITNIYPAPFTSPLSSSLSAVVADSLRRGMSRRGLRSRHTTRPRIPNMPSNPQTRLRGNSESEASADYYEDAAGGSSYFDTTHPSALRRSRSEDDDDAGVEIEAANERRKSFSARLGSFLKRNKMTPQKGTDNAVGSSSASQDDLV</sequence>
<keyword evidence="8" id="KW-1185">Reference proteome</keyword>
<dbReference type="GO" id="GO:0016020">
    <property type="term" value="C:membrane"/>
    <property type="evidence" value="ECO:0007669"/>
    <property type="project" value="UniProtKB-SubCell"/>
</dbReference>
<feature type="transmembrane region" description="Helical" evidence="6">
    <location>
        <begin position="268"/>
        <end position="285"/>
    </location>
</feature>
<feature type="compositionally biased region" description="Polar residues" evidence="5">
    <location>
        <begin position="718"/>
        <end position="739"/>
    </location>
</feature>
<keyword evidence="2 6" id="KW-0812">Transmembrane</keyword>
<protein>
    <submittedName>
        <fullName evidence="7">DUF803-domain-containing protein</fullName>
    </submittedName>
</protein>
<name>A0A6A6U2K7_9PEZI</name>
<feature type="transmembrane region" description="Helical" evidence="6">
    <location>
        <begin position="38"/>
        <end position="56"/>
    </location>
</feature>
<feature type="transmembrane region" description="Helical" evidence="6">
    <location>
        <begin position="243"/>
        <end position="261"/>
    </location>
</feature>
<feature type="transmembrane region" description="Helical" evidence="6">
    <location>
        <begin position="205"/>
        <end position="223"/>
    </location>
</feature>
<dbReference type="PANTHER" id="PTHR12570">
    <property type="match status" value="1"/>
</dbReference>
<evidence type="ECO:0000256" key="2">
    <source>
        <dbReference type="ARBA" id="ARBA00022692"/>
    </source>
</evidence>
<feature type="region of interest" description="Disordered" evidence="5">
    <location>
        <begin position="622"/>
        <end position="739"/>
    </location>
</feature>
<comment type="subcellular location">
    <subcellularLocation>
        <location evidence="1">Membrane</location>
        <topology evidence="1">Multi-pass membrane protein</topology>
    </subcellularLocation>
</comment>
<dbReference type="PANTHER" id="PTHR12570:SF65">
    <property type="entry name" value="MAGNESIUM TRANSPORTER NIPA9-RELATED"/>
    <property type="match status" value="1"/>
</dbReference>